<reference evidence="4" key="2">
    <citation type="journal article" date="2005" name="Nature">
        <title>The map-based sequence of the rice genome.</title>
        <authorList>
            <consortium name="International rice genome sequencing project (IRGSP)"/>
            <person name="Matsumoto T."/>
            <person name="Wu J."/>
            <person name="Kanamori H."/>
            <person name="Katayose Y."/>
            <person name="Fujisawa M."/>
            <person name="Namiki N."/>
            <person name="Mizuno H."/>
            <person name="Yamamoto K."/>
            <person name="Antonio B.A."/>
            <person name="Baba T."/>
            <person name="Sakata K."/>
            <person name="Nagamura Y."/>
            <person name="Aoki H."/>
            <person name="Arikawa K."/>
            <person name="Arita K."/>
            <person name="Bito T."/>
            <person name="Chiden Y."/>
            <person name="Fujitsuka N."/>
            <person name="Fukunaka R."/>
            <person name="Hamada M."/>
            <person name="Harada C."/>
            <person name="Hayashi A."/>
            <person name="Hijishita S."/>
            <person name="Honda M."/>
            <person name="Hosokawa S."/>
            <person name="Ichikawa Y."/>
            <person name="Idonuma A."/>
            <person name="Iijima M."/>
            <person name="Ikeda M."/>
            <person name="Ikeno M."/>
            <person name="Ito K."/>
            <person name="Ito S."/>
            <person name="Ito T."/>
            <person name="Ito Y."/>
            <person name="Ito Y."/>
            <person name="Iwabuchi A."/>
            <person name="Kamiya K."/>
            <person name="Karasawa W."/>
            <person name="Kurita K."/>
            <person name="Katagiri S."/>
            <person name="Kikuta A."/>
            <person name="Kobayashi H."/>
            <person name="Kobayashi N."/>
            <person name="Machita K."/>
            <person name="Maehara T."/>
            <person name="Masukawa M."/>
            <person name="Mizubayashi T."/>
            <person name="Mukai Y."/>
            <person name="Nagasaki H."/>
            <person name="Nagata Y."/>
            <person name="Naito S."/>
            <person name="Nakashima M."/>
            <person name="Nakama Y."/>
            <person name="Nakamichi Y."/>
            <person name="Nakamura M."/>
            <person name="Meguro A."/>
            <person name="Negishi M."/>
            <person name="Ohta I."/>
            <person name="Ohta T."/>
            <person name="Okamoto M."/>
            <person name="Ono N."/>
            <person name="Saji S."/>
            <person name="Sakaguchi M."/>
            <person name="Sakai K."/>
            <person name="Shibata M."/>
            <person name="Shimokawa T."/>
            <person name="Song J."/>
            <person name="Takazaki Y."/>
            <person name="Terasawa K."/>
            <person name="Tsugane M."/>
            <person name="Tsuji K."/>
            <person name="Ueda S."/>
            <person name="Waki K."/>
            <person name="Yamagata H."/>
            <person name="Yamamoto M."/>
            <person name="Yamamoto S."/>
            <person name="Yamane H."/>
            <person name="Yoshiki S."/>
            <person name="Yoshihara R."/>
            <person name="Yukawa K."/>
            <person name="Zhong H."/>
            <person name="Yano M."/>
            <person name="Yuan Q."/>
            <person name="Ouyang S."/>
            <person name="Liu J."/>
            <person name="Jones K.M."/>
            <person name="Gansberger K."/>
            <person name="Moffat K."/>
            <person name="Hill J."/>
            <person name="Bera J."/>
            <person name="Fadrosh D."/>
            <person name="Jin S."/>
            <person name="Johri S."/>
            <person name="Kim M."/>
            <person name="Overton L."/>
            <person name="Reardon M."/>
            <person name="Tsitrin T."/>
            <person name="Vuong H."/>
            <person name="Weaver B."/>
            <person name="Ciecko A."/>
            <person name="Tallon L."/>
            <person name="Jackson J."/>
            <person name="Pai G."/>
            <person name="Aken S.V."/>
            <person name="Utterback T."/>
            <person name="Reidmuller S."/>
            <person name="Feldblyum T."/>
            <person name="Hsiao J."/>
            <person name="Zismann V."/>
            <person name="Iobst S."/>
            <person name="de Vazeille A.R."/>
            <person name="Buell C.R."/>
            <person name="Ying K."/>
            <person name="Li Y."/>
            <person name="Lu T."/>
            <person name="Huang Y."/>
            <person name="Zhao Q."/>
            <person name="Feng Q."/>
            <person name="Zhang L."/>
            <person name="Zhu J."/>
            <person name="Weng Q."/>
            <person name="Mu J."/>
            <person name="Lu Y."/>
            <person name="Fan D."/>
            <person name="Liu Y."/>
            <person name="Guan J."/>
            <person name="Zhang Y."/>
            <person name="Yu S."/>
            <person name="Liu X."/>
            <person name="Zhang Y."/>
            <person name="Hong G."/>
            <person name="Han B."/>
            <person name="Choisne N."/>
            <person name="Demange N."/>
            <person name="Orjeda G."/>
            <person name="Samain S."/>
            <person name="Cattolico L."/>
            <person name="Pelletier E."/>
            <person name="Couloux A."/>
            <person name="Segurens B."/>
            <person name="Wincker P."/>
            <person name="D'Hont A."/>
            <person name="Scarpelli C."/>
            <person name="Weissenbach J."/>
            <person name="Salanoubat M."/>
            <person name="Quetier F."/>
            <person name="Yu Y."/>
            <person name="Kim H.R."/>
            <person name="Rambo T."/>
            <person name="Currie J."/>
            <person name="Collura K."/>
            <person name="Luo M."/>
            <person name="Yang T."/>
            <person name="Ammiraju J.S.S."/>
            <person name="Engler F."/>
            <person name="Soderlund C."/>
            <person name="Wing R.A."/>
            <person name="Palmer L.E."/>
            <person name="de la Bastide M."/>
            <person name="Spiegel L."/>
            <person name="Nascimento L."/>
            <person name="Zutavern T."/>
            <person name="O'Shaughnessy A."/>
            <person name="Dike S."/>
            <person name="Dedhia N."/>
            <person name="Preston R."/>
            <person name="Balija V."/>
            <person name="McCombie W.R."/>
            <person name="Chow T."/>
            <person name="Chen H."/>
            <person name="Chung M."/>
            <person name="Chen C."/>
            <person name="Shaw J."/>
            <person name="Wu H."/>
            <person name="Hsiao K."/>
            <person name="Chao Y."/>
            <person name="Chu M."/>
            <person name="Cheng C."/>
            <person name="Hour A."/>
            <person name="Lee P."/>
            <person name="Lin S."/>
            <person name="Lin Y."/>
            <person name="Liou J."/>
            <person name="Liu S."/>
            <person name="Hsing Y."/>
            <person name="Raghuvanshi S."/>
            <person name="Mohanty A."/>
            <person name="Bharti A.K."/>
            <person name="Gaur A."/>
            <person name="Gupta V."/>
            <person name="Kumar D."/>
            <person name="Ravi V."/>
            <person name="Vij S."/>
            <person name="Kapur A."/>
            <person name="Khurana P."/>
            <person name="Khurana P."/>
            <person name="Khurana J.P."/>
            <person name="Tyagi A.K."/>
            <person name="Gaikwad K."/>
            <person name="Singh A."/>
            <person name="Dalal V."/>
            <person name="Srivastava S."/>
            <person name="Dixit A."/>
            <person name="Pal A.K."/>
            <person name="Ghazi I.A."/>
            <person name="Yadav M."/>
            <person name="Pandit A."/>
            <person name="Bhargava A."/>
            <person name="Sureshbabu K."/>
            <person name="Batra K."/>
            <person name="Sharma T.R."/>
            <person name="Mohapatra T."/>
            <person name="Singh N.K."/>
            <person name="Messing J."/>
            <person name="Nelson A.B."/>
            <person name="Fuks G."/>
            <person name="Kavchok S."/>
            <person name="Keizer G."/>
            <person name="Linton E."/>
            <person name="Llaca V."/>
            <person name="Song R."/>
            <person name="Tanyolac B."/>
            <person name="Young S."/>
            <person name="Ho-Il K."/>
            <person name="Hahn J.H."/>
            <person name="Sangsakoo G."/>
            <person name="Vanavichit A."/>
            <person name="de Mattos Luiz.A.T."/>
            <person name="Zimmer P.D."/>
            <person name="Malone G."/>
            <person name="Dellagostin O."/>
            <person name="de Oliveira A.C."/>
            <person name="Bevan M."/>
            <person name="Bancroft I."/>
            <person name="Minx P."/>
            <person name="Cordum H."/>
            <person name="Wilson R."/>
            <person name="Cheng Z."/>
            <person name="Jin W."/>
            <person name="Jiang J."/>
            <person name="Leong S.A."/>
            <person name="Iwama H."/>
            <person name="Gojobori T."/>
            <person name="Itoh T."/>
            <person name="Niimura Y."/>
            <person name="Fujii Y."/>
            <person name="Habara T."/>
            <person name="Sakai H."/>
            <person name="Sato Y."/>
            <person name="Wilson G."/>
            <person name="Kumar K."/>
            <person name="McCouch S."/>
            <person name="Juretic N."/>
            <person name="Hoen D."/>
            <person name="Wright S."/>
            <person name="Bruskiewich R."/>
            <person name="Bureau T."/>
            <person name="Miyao A."/>
            <person name="Hirochika H."/>
            <person name="Nishikawa T."/>
            <person name="Kadowaki K."/>
            <person name="Sugiura M."/>
            <person name="Burr B."/>
            <person name="Sasaki T."/>
        </authorList>
    </citation>
    <scope>NUCLEOTIDE SEQUENCE [LARGE SCALE GENOMIC DNA]</scope>
    <source>
        <strain evidence="4">cv. Nipponbare</strain>
    </source>
</reference>
<feature type="region of interest" description="Disordered" evidence="1">
    <location>
        <begin position="1"/>
        <end position="57"/>
    </location>
</feature>
<reference evidence="3" key="1">
    <citation type="journal article" date="2002" name="Nature">
        <title>The genome sequence and structure of rice chromosome 1.</title>
        <authorList>
            <person name="Sasaki T."/>
            <person name="Matsumoto T."/>
            <person name="Yamamoto K."/>
            <person name="Sakata K."/>
            <person name="Baba T."/>
            <person name="Katayose Y."/>
            <person name="Wu J."/>
            <person name="Niimura Y."/>
            <person name="Cheng Z."/>
            <person name="Nagamura Y."/>
            <person name="Antonio B.A."/>
            <person name="Kanamori H."/>
            <person name="Hosokawa S."/>
            <person name="Masukawa M."/>
            <person name="Arikawa K."/>
            <person name="Chiden Y."/>
            <person name="Hayashi M."/>
            <person name="Okamoto M."/>
            <person name="Ando T."/>
            <person name="Aoki H."/>
            <person name="Arita K."/>
            <person name="Hamada M."/>
            <person name="Harada C."/>
            <person name="Hijishita S."/>
            <person name="Honda M."/>
            <person name="Ichikawa Y."/>
            <person name="Idonuma A."/>
            <person name="Iijima M."/>
            <person name="Ikeda M."/>
            <person name="Ikeno M."/>
            <person name="Itoh S."/>
            <person name="Itoh T."/>
            <person name="Itoh Y."/>
            <person name="Itoh Y."/>
            <person name="Iwabuchi A."/>
            <person name="Kamiya K."/>
            <person name="Karasawa W."/>
            <person name="Katagiri S."/>
            <person name="Kikuta A."/>
            <person name="Kobayashi N."/>
            <person name="Kono I."/>
            <person name="Machita K."/>
            <person name="Maehara T."/>
            <person name="Mizuno H."/>
            <person name="Mizubayashi T."/>
            <person name="Mukai Y."/>
            <person name="Nagasaki H."/>
            <person name="Nakashima M."/>
            <person name="Nakama Y."/>
            <person name="Nakamichi Y."/>
            <person name="Nakamura M."/>
            <person name="Namiki N."/>
            <person name="Negishi M."/>
            <person name="Ohta I."/>
            <person name="Ono N."/>
            <person name="Saji S."/>
            <person name="Sakai K."/>
            <person name="Shibata M."/>
            <person name="Shimokawa T."/>
            <person name="Shomura A."/>
            <person name="Song J."/>
            <person name="Takazaki Y."/>
            <person name="Terasawa K."/>
            <person name="Tsuji K."/>
            <person name="Waki K."/>
            <person name="Yamagata H."/>
            <person name="Yamane H."/>
            <person name="Yoshiki S."/>
            <person name="Yoshihara R."/>
            <person name="Yukawa K."/>
            <person name="Zhong H."/>
            <person name="Iwama H."/>
            <person name="Endo T."/>
            <person name="Ito H."/>
            <person name="Hahn J.H."/>
            <person name="Kim H.I."/>
            <person name="Eun M.Y."/>
            <person name="Yano M."/>
            <person name="Jiang J."/>
            <person name="Gojobori T."/>
        </authorList>
    </citation>
    <scope>NUCLEOTIDE SEQUENCE</scope>
</reference>
<proteinExistence type="predicted"/>
<evidence type="ECO:0000313" key="4">
    <source>
        <dbReference type="Proteomes" id="UP000000763"/>
    </source>
</evidence>
<evidence type="ECO:0000313" key="2">
    <source>
        <dbReference type="EMBL" id="BAB63488.1"/>
    </source>
</evidence>
<evidence type="ECO:0000256" key="1">
    <source>
        <dbReference type="SAM" id="MobiDB-lite"/>
    </source>
</evidence>
<gene>
    <name evidence="2" type="ORF">P0002B05.12</name>
    <name evidence="3" type="ORF">P0697C12.39</name>
</gene>
<dbReference type="Proteomes" id="UP000000763">
    <property type="component" value="Chromosome 1"/>
</dbReference>
<dbReference type="Proteomes" id="UP000817658">
    <property type="component" value="Chromosome 1"/>
</dbReference>
<name>Q93WF3_ORYSJ</name>
<dbReference type="AlphaFoldDB" id="Q93WF3"/>
<reference evidence="4" key="3">
    <citation type="journal article" date="2008" name="Nucleic Acids Res.">
        <title>The rice annotation project database (RAP-DB): 2008 update.</title>
        <authorList>
            <consortium name="The rice annotation project (RAP)"/>
        </authorList>
    </citation>
    <scope>GENOME REANNOTATION</scope>
    <source>
        <strain evidence="4">cv. Nipponbare</strain>
    </source>
</reference>
<sequence>MRGGEDEARPGGGSGGGSLVRRIREGRRPAATGYEGGGGRPAGAEAGRDGDGPSHIQ</sequence>
<dbReference type="EMBL" id="AP003296">
    <property type="protein sequence ID" value="BAB64688.1"/>
    <property type="molecule type" value="Genomic_DNA"/>
</dbReference>
<feature type="compositionally biased region" description="Basic and acidic residues" evidence="1">
    <location>
        <begin position="46"/>
        <end position="57"/>
    </location>
</feature>
<dbReference type="EMBL" id="AP003141">
    <property type="protein sequence ID" value="BAB63488.1"/>
    <property type="molecule type" value="Genomic_DNA"/>
</dbReference>
<evidence type="ECO:0000313" key="3">
    <source>
        <dbReference type="EMBL" id="BAB64688.1"/>
    </source>
</evidence>
<accession>Q93WF3</accession>
<organism evidence="3">
    <name type="scientific">Oryza sativa subsp. japonica</name>
    <name type="common">Rice</name>
    <dbReference type="NCBI Taxonomy" id="39947"/>
    <lineage>
        <taxon>Eukaryota</taxon>
        <taxon>Viridiplantae</taxon>
        <taxon>Streptophyta</taxon>
        <taxon>Embryophyta</taxon>
        <taxon>Tracheophyta</taxon>
        <taxon>Spermatophyta</taxon>
        <taxon>Magnoliopsida</taxon>
        <taxon>Liliopsida</taxon>
        <taxon>Poales</taxon>
        <taxon>Poaceae</taxon>
        <taxon>BOP clade</taxon>
        <taxon>Oryzoideae</taxon>
        <taxon>Oryzeae</taxon>
        <taxon>Oryzinae</taxon>
        <taxon>Oryza</taxon>
        <taxon>Oryza sativa</taxon>
    </lineage>
</organism>
<protein>
    <submittedName>
        <fullName evidence="3">Uncharacterized protein</fullName>
    </submittedName>
</protein>